<organism evidence="2 3">
    <name type="scientific">Diacronema lutheri</name>
    <name type="common">Unicellular marine alga</name>
    <name type="synonym">Monochrysis lutheri</name>
    <dbReference type="NCBI Taxonomy" id="2081491"/>
    <lineage>
        <taxon>Eukaryota</taxon>
        <taxon>Haptista</taxon>
        <taxon>Haptophyta</taxon>
        <taxon>Pavlovophyceae</taxon>
        <taxon>Pavlovales</taxon>
        <taxon>Pavlovaceae</taxon>
        <taxon>Diacronema</taxon>
    </lineage>
</organism>
<feature type="compositionally biased region" description="Polar residues" evidence="1">
    <location>
        <begin position="1"/>
        <end position="14"/>
    </location>
</feature>
<accession>A0A8J5XJC6</accession>
<dbReference type="AlphaFoldDB" id="A0A8J5XJC6"/>
<reference evidence="2" key="1">
    <citation type="submission" date="2021-05" db="EMBL/GenBank/DDBJ databases">
        <title>The genome of the haptophyte Pavlova lutheri (Diacronema luteri, Pavlovales) - a model for lipid biosynthesis in eukaryotic algae.</title>
        <authorList>
            <person name="Hulatt C.J."/>
            <person name="Posewitz M.C."/>
        </authorList>
    </citation>
    <scope>NUCLEOTIDE SEQUENCE</scope>
    <source>
        <strain evidence="2">NIVA-4/92</strain>
    </source>
</reference>
<sequence length="323" mass="34847">MNVDSATNAGQRGSPSEPELNQAAKDKLARYKALGAEAFDPLDSAWNVKLPRVASTTAERTPYFTVNDVGAITYDRSAFMSKLEFPTTSARACPKVVISPSGPYRLGNTAERYFSDVGVKLEHPGGETFLTHLIVPGAVLVGVSEAQRARACDEQPSCASRCLGKEFCRLGLPLSSMFPVLMPILRHTGVTGSTVISDEYVWMSAGWGNRFCPCRFAYVNEEREQASVTDQLAVHELLKGKSSLGVATVVVSINFAQTTTDETADFDFDRSDARLSVELFNFSHKKSGDWTSGAPTVASAGSAVDVRAAMADVMPVDSTLERL</sequence>
<feature type="region of interest" description="Disordered" evidence="1">
    <location>
        <begin position="1"/>
        <end position="23"/>
    </location>
</feature>
<keyword evidence="3" id="KW-1185">Reference proteome</keyword>
<evidence type="ECO:0000313" key="2">
    <source>
        <dbReference type="EMBL" id="KAG8464490.1"/>
    </source>
</evidence>
<name>A0A8J5XJC6_DIALT</name>
<proteinExistence type="predicted"/>
<evidence type="ECO:0000256" key="1">
    <source>
        <dbReference type="SAM" id="MobiDB-lite"/>
    </source>
</evidence>
<evidence type="ECO:0000313" key="3">
    <source>
        <dbReference type="Proteomes" id="UP000751190"/>
    </source>
</evidence>
<comment type="caution">
    <text evidence="2">The sequence shown here is derived from an EMBL/GenBank/DDBJ whole genome shotgun (WGS) entry which is preliminary data.</text>
</comment>
<dbReference type="EMBL" id="JAGTXO010000013">
    <property type="protein sequence ID" value="KAG8464490.1"/>
    <property type="molecule type" value="Genomic_DNA"/>
</dbReference>
<dbReference type="Proteomes" id="UP000751190">
    <property type="component" value="Unassembled WGS sequence"/>
</dbReference>
<gene>
    <name evidence="2" type="ORF">KFE25_003553</name>
</gene>
<protein>
    <submittedName>
        <fullName evidence="2">Uncharacterized protein</fullName>
    </submittedName>
</protein>